<keyword evidence="2" id="KW-0472">Membrane</keyword>
<evidence type="ECO:0000256" key="1">
    <source>
        <dbReference type="SAM" id="MobiDB-lite"/>
    </source>
</evidence>
<name>A0ABS7L973_9FIRM</name>
<dbReference type="InterPro" id="IPR010690">
    <property type="entry name" value="YqfD"/>
</dbReference>
<evidence type="ECO:0000256" key="2">
    <source>
        <dbReference type="SAM" id="Phobius"/>
    </source>
</evidence>
<dbReference type="EMBL" id="VIRV01000019">
    <property type="protein sequence ID" value="MBY0759589.1"/>
    <property type="molecule type" value="Genomic_DNA"/>
</dbReference>
<keyword evidence="4" id="KW-1185">Reference proteome</keyword>
<evidence type="ECO:0000313" key="3">
    <source>
        <dbReference type="EMBL" id="MBY0759589.1"/>
    </source>
</evidence>
<sequence length="415" mass="48429">MLTRILRYVKGYVRIRIRGNSPERFLNLCRYHHIPVWGLEPKGHAYEMYVTIHGVKHLGPILRKTNTRMRILKKYGLPFFLFQHRKRKVFFAGCLGCLALIYVLSLFVWDIQIEGNYKKTDETLLAFLRKEKIACGMRRSEVDCPEIAKMIRKEFEDVIWVSASLEGCRIRIAIKENSDSGEEAEQGAEEKKTGENSEEGTDLIAEKDGVVRKIVVRNGIPQVHEGDQVKKGDLLVSGKVEIKNDSQEITGWQYQHSDADIWMETEQEYEDILNLSYKEKRYEKREKHQIYWKTGKKEYALGSEMKAGKQMEIHSSEVRIGLSKSFQFPISVGIRTMRTYKNIGKTYTQEEFQKILSERFALFQRDLRKKGVQILENNVKIYKDKDNAYARGTLTLLEKCGKERKTEHGNVREND</sequence>
<dbReference type="Pfam" id="PF06898">
    <property type="entry name" value="YqfD"/>
    <property type="match status" value="1"/>
</dbReference>
<feature type="transmembrane region" description="Helical" evidence="2">
    <location>
        <begin position="89"/>
        <end position="109"/>
    </location>
</feature>
<protein>
    <submittedName>
        <fullName evidence="3">Stage IV sporulation protein</fullName>
    </submittedName>
</protein>
<dbReference type="RefSeq" id="WP_221920160.1">
    <property type="nucleotide sequence ID" value="NZ_CP173660.1"/>
</dbReference>
<proteinExistence type="predicted"/>
<comment type="caution">
    <text evidence="3">The sequence shown here is derived from an EMBL/GenBank/DDBJ whole genome shotgun (WGS) entry which is preliminary data.</text>
</comment>
<keyword evidence="2" id="KW-1133">Transmembrane helix</keyword>
<feature type="region of interest" description="Disordered" evidence="1">
    <location>
        <begin position="179"/>
        <end position="200"/>
    </location>
</feature>
<accession>A0ABS7L973</accession>
<organism evidence="3 4">
    <name type="scientific">Sellimonas caecigallum</name>
    <dbReference type="NCBI Taxonomy" id="2592333"/>
    <lineage>
        <taxon>Bacteria</taxon>
        <taxon>Bacillati</taxon>
        <taxon>Bacillota</taxon>
        <taxon>Clostridia</taxon>
        <taxon>Lachnospirales</taxon>
        <taxon>Lachnospiraceae</taxon>
        <taxon>Sellimonas</taxon>
    </lineage>
</organism>
<reference evidence="3 4" key="1">
    <citation type="journal article" date="2020" name="New Microbes New Infect">
        <title>Sellimonas caecigallum sp. nov., description and genome sequence of a new member of the Sellimonas genus isolated from the cecum of feral chicken.</title>
        <authorList>
            <person name="Wongkuna S."/>
            <person name="Ghimire S."/>
            <person name="Antony L."/>
            <person name="Chankhamhaengdecha S."/>
            <person name="Janvilisri T."/>
            <person name="Scaria J."/>
        </authorList>
    </citation>
    <scope>NUCLEOTIDE SEQUENCE [LARGE SCALE GENOMIC DNA]</scope>
    <source>
        <strain evidence="3 4">SW451</strain>
    </source>
</reference>
<dbReference type="Proteomes" id="UP000779049">
    <property type="component" value="Unassembled WGS sequence"/>
</dbReference>
<gene>
    <name evidence="3" type="ORF">FLB61_10930</name>
</gene>
<evidence type="ECO:0000313" key="4">
    <source>
        <dbReference type="Proteomes" id="UP000779049"/>
    </source>
</evidence>
<keyword evidence="2" id="KW-0812">Transmembrane</keyword>